<keyword evidence="1" id="KW-0472">Membrane</keyword>
<dbReference type="GeneID" id="90533709"/>
<keyword evidence="1" id="KW-0812">Transmembrane</keyword>
<evidence type="ECO:0000313" key="3">
    <source>
        <dbReference type="Proteomes" id="UP001524473"/>
    </source>
</evidence>
<protein>
    <submittedName>
        <fullName evidence="2">Uncharacterized protein</fullName>
    </submittedName>
</protein>
<dbReference type="EMBL" id="JANFZH010000018">
    <property type="protein sequence ID" value="MCQ4840029.1"/>
    <property type="molecule type" value="Genomic_DNA"/>
</dbReference>
<comment type="caution">
    <text evidence="2">The sequence shown here is derived from an EMBL/GenBank/DDBJ whole genome shotgun (WGS) entry which is preliminary data.</text>
</comment>
<feature type="transmembrane region" description="Helical" evidence="1">
    <location>
        <begin position="49"/>
        <end position="71"/>
    </location>
</feature>
<reference evidence="2 3" key="1">
    <citation type="submission" date="2022-06" db="EMBL/GenBank/DDBJ databases">
        <title>Isolation of gut microbiota from human fecal samples.</title>
        <authorList>
            <person name="Pamer E.G."/>
            <person name="Barat B."/>
            <person name="Waligurski E."/>
            <person name="Medina S."/>
            <person name="Paddock L."/>
            <person name="Mostad J."/>
        </authorList>
    </citation>
    <scope>NUCLEOTIDE SEQUENCE [LARGE SCALE GENOMIC DNA]</scope>
    <source>
        <strain evidence="2 3">DFI.9.73</strain>
    </source>
</reference>
<dbReference type="Proteomes" id="UP001524473">
    <property type="component" value="Unassembled WGS sequence"/>
</dbReference>
<keyword evidence="3" id="KW-1185">Reference proteome</keyword>
<sequence length="84" mass="9096">MLRPLTCCYVSFTQPAAELLPAAEEAGVETVEEVPAAEEVPDVELLLSLLQAAIVTAIARTIIAASTFFIFKFVLSLWAKIPVF</sequence>
<proteinExistence type="predicted"/>
<evidence type="ECO:0000256" key="1">
    <source>
        <dbReference type="SAM" id="Phobius"/>
    </source>
</evidence>
<keyword evidence="1" id="KW-1133">Transmembrane helix</keyword>
<evidence type="ECO:0000313" key="2">
    <source>
        <dbReference type="EMBL" id="MCQ4840029.1"/>
    </source>
</evidence>
<name>A0ABT1RZB3_9FIRM</name>
<gene>
    <name evidence="2" type="ORF">NE695_08885</name>
</gene>
<accession>A0ABT1RZB3</accession>
<organism evidence="2 3">
    <name type="scientific">Neglectibacter timonensis</name>
    <dbReference type="NCBI Taxonomy" id="1776382"/>
    <lineage>
        <taxon>Bacteria</taxon>
        <taxon>Bacillati</taxon>
        <taxon>Bacillota</taxon>
        <taxon>Clostridia</taxon>
        <taxon>Eubacteriales</taxon>
        <taxon>Oscillospiraceae</taxon>
        <taxon>Neglectibacter</taxon>
    </lineage>
</organism>
<dbReference type="RefSeq" id="WP_066867029.1">
    <property type="nucleotide sequence ID" value="NZ_CABKVV010000014.1"/>
</dbReference>